<comment type="similarity">
    <text evidence="3">Belongs to the glycosyltransferase 31 family. Beta3-Gal-T subfamily.</text>
</comment>
<sequence>MKYSMRKIESDQMDRIALYTLLLTFSLSLIVFPLYRNFLIPADLYTHFPAIIHPYREYYSLTRNVNKLTQGIEDSEATYDLPTSGQLFCFVETSKKYFNDRVPSMASTWLPRCDNGRFFLKTPLVDEKIPFSTVYRNLEDSYYDLFRKTLLSFYYSYTYISKDFDWYLKADDDNYFMIDHLKEYLDTLDASKPLFLGYRMKPFLEGGYNSGGAGYLLSNAAVRIFVEHLYHDEKRCPYDWAEDRGIARCLASMGILPSDTRDNDGSCRFLPFRPSEMPGIPEAYHYYPLKNGSFVSEKFISLHRISPRKMIFLDSILYPSSERRLFTPEFFDIF</sequence>
<dbReference type="RefSeq" id="NP_504891.1">
    <property type="nucleotide sequence ID" value="NM_072490.1"/>
</dbReference>
<dbReference type="STRING" id="6239.C02H6.1.1"/>
<keyword evidence="10 12" id="KW-1133">Transmembrane helix</keyword>
<evidence type="ECO:0000256" key="4">
    <source>
        <dbReference type="ARBA" id="ARBA00012557"/>
    </source>
</evidence>
<comment type="subcellular location">
    <subcellularLocation>
        <location evidence="1">Membrane</location>
        <topology evidence="1">Single-pass type II membrane protein</topology>
    </subcellularLocation>
</comment>
<evidence type="ECO:0000256" key="11">
    <source>
        <dbReference type="ARBA" id="ARBA00023136"/>
    </source>
</evidence>
<dbReference type="KEGG" id="cel:CELE_C02H6.1"/>
<dbReference type="InterPro" id="IPR003378">
    <property type="entry name" value="Fringe-like_glycosylTrfase"/>
</dbReference>
<dbReference type="GO" id="GO:0016263">
    <property type="term" value="F:glycoprotein-N-acetylgalactosamine 3-beta-galactosyltransferase activity"/>
    <property type="evidence" value="ECO:0000318"/>
    <property type="project" value="GO_Central"/>
</dbReference>
<dbReference type="AGR" id="WB:WBGene00015361"/>
<evidence type="ECO:0000256" key="3">
    <source>
        <dbReference type="ARBA" id="ARBA00006462"/>
    </source>
</evidence>
<dbReference type="OMA" id="MASTWLP"/>
<evidence type="ECO:0000256" key="9">
    <source>
        <dbReference type="ARBA" id="ARBA00022968"/>
    </source>
</evidence>
<evidence type="ECO:0000256" key="12">
    <source>
        <dbReference type="SAM" id="Phobius"/>
    </source>
</evidence>
<dbReference type="Reactome" id="R-CEL-913709">
    <property type="pathway name" value="O-linked glycosylation of mucins"/>
</dbReference>
<evidence type="ECO:0000259" key="13">
    <source>
        <dbReference type="Pfam" id="PF02434"/>
    </source>
</evidence>
<reference evidence="14 15" key="1">
    <citation type="journal article" date="1998" name="Science">
        <title>Genome sequence of the nematode C. elegans: a platform for investigating biology.</title>
        <authorList>
            <consortium name="The C. elegans sequencing consortium"/>
            <person name="Sulson J.E."/>
            <person name="Waterston R."/>
        </authorList>
    </citation>
    <scope>NUCLEOTIDE SEQUENCE [LARGE SCALE GENOMIC DNA]</scope>
    <source>
        <strain evidence="14 15">Bristol N2</strain>
    </source>
</reference>
<dbReference type="HOGENOM" id="CLU_035857_1_2_1"/>
<dbReference type="AlphaFoldDB" id="O17053"/>
<dbReference type="FunFam" id="3.90.550.50:FF:000045">
    <property type="entry name" value="Glycoprotein-N-acetylgalactosamine 3-beta-galactosyltransferase 1"/>
    <property type="match status" value="1"/>
</dbReference>
<feature type="transmembrane region" description="Helical" evidence="12">
    <location>
        <begin position="16"/>
        <end position="35"/>
    </location>
</feature>
<dbReference type="PANTHER" id="PTHR23033">
    <property type="entry name" value="BETA1,3-GALACTOSYLTRANSFERASE"/>
    <property type="match status" value="1"/>
</dbReference>
<dbReference type="Gene3D" id="3.90.550.50">
    <property type="match status" value="1"/>
</dbReference>
<accession>O17053</accession>
<evidence type="ECO:0000256" key="1">
    <source>
        <dbReference type="ARBA" id="ARBA00004606"/>
    </source>
</evidence>
<evidence type="ECO:0000256" key="8">
    <source>
        <dbReference type="ARBA" id="ARBA00022741"/>
    </source>
</evidence>
<keyword evidence="15" id="KW-1185">Reference proteome</keyword>
<keyword evidence="8" id="KW-0547">Nucleotide-binding</keyword>
<comment type="pathway">
    <text evidence="2">Protein modification; protein glycosylation.</text>
</comment>
<dbReference type="EMBL" id="BX284605">
    <property type="protein sequence ID" value="CCD62688.1"/>
    <property type="molecule type" value="Genomic_DNA"/>
</dbReference>
<dbReference type="FunCoup" id="O17053">
    <property type="interactions" value="5"/>
</dbReference>
<dbReference type="OrthoDB" id="414175at2759"/>
<dbReference type="PhylomeDB" id="O17053"/>
<evidence type="ECO:0000313" key="16">
    <source>
        <dbReference type="WormBase" id="C02H6.1"/>
    </source>
</evidence>
<keyword evidence="11 12" id="KW-0472">Membrane</keyword>
<keyword evidence="9" id="KW-0735">Signal-anchor</keyword>
<dbReference type="UCSC" id="C02H6.1">
    <property type="organism name" value="c. elegans"/>
</dbReference>
<evidence type="ECO:0000256" key="6">
    <source>
        <dbReference type="ARBA" id="ARBA00022679"/>
    </source>
</evidence>
<evidence type="ECO:0000256" key="2">
    <source>
        <dbReference type="ARBA" id="ARBA00004922"/>
    </source>
</evidence>
<dbReference type="InParanoid" id="O17053"/>
<evidence type="ECO:0000313" key="15">
    <source>
        <dbReference type="Proteomes" id="UP000001940"/>
    </source>
</evidence>
<dbReference type="Proteomes" id="UP000001940">
    <property type="component" value="Chromosome V"/>
</dbReference>
<keyword evidence="5" id="KW-0328">Glycosyltransferase</keyword>
<proteinExistence type="inferred from homology"/>
<dbReference type="GO" id="GO:0016020">
    <property type="term" value="C:membrane"/>
    <property type="evidence" value="ECO:0007669"/>
    <property type="project" value="UniProtKB-SubCell"/>
</dbReference>
<dbReference type="GeneID" id="182129"/>
<evidence type="ECO:0000256" key="10">
    <source>
        <dbReference type="ARBA" id="ARBA00022989"/>
    </source>
</evidence>
<dbReference type="GO" id="GO:0000166">
    <property type="term" value="F:nucleotide binding"/>
    <property type="evidence" value="ECO:0007669"/>
    <property type="project" value="UniProtKB-KW"/>
</dbReference>
<keyword evidence="7 12" id="KW-0812">Transmembrane</keyword>
<evidence type="ECO:0000313" key="14">
    <source>
        <dbReference type="EMBL" id="CCD62688.1"/>
    </source>
</evidence>
<dbReference type="WormBase" id="C02H6.1">
    <property type="protein sequence ID" value="CE07857"/>
    <property type="gene ID" value="WBGene00015361"/>
</dbReference>
<dbReference type="EC" id="2.4.1.122" evidence="4"/>
<organism evidence="14 15">
    <name type="scientific">Caenorhabditis elegans</name>
    <dbReference type="NCBI Taxonomy" id="6239"/>
    <lineage>
        <taxon>Eukaryota</taxon>
        <taxon>Metazoa</taxon>
        <taxon>Ecdysozoa</taxon>
        <taxon>Nematoda</taxon>
        <taxon>Chromadorea</taxon>
        <taxon>Rhabditida</taxon>
        <taxon>Rhabditina</taxon>
        <taxon>Rhabditomorpha</taxon>
        <taxon>Rhabditoidea</taxon>
        <taxon>Rhabditidae</taxon>
        <taxon>Peloderinae</taxon>
        <taxon>Caenorhabditis</taxon>
    </lineage>
</organism>
<feature type="domain" description="Fringe-like glycosyltransferase" evidence="13">
    <location>
        <begin position="86"/>
        <end position="222"/>
    </location>
</feature>
<dbReference type="PANTHER" id="PTHR23033:SF15">
    <property type="entry name" value="GLYCOPROTEIN-N-ACETYLGALACTOSAMINE 3-BETA-GALACTOSYLTRANSFERASE 1-RELATED"/>
    <property type="match status" value="1"/>
</dbReference>
<dbReference type="SMR" id="O17053"/>
<evidence type="ECO:0000256" key="7">
    <source>
        <dbReference type="ARBA" id="ARBA00022692"/>
    </source>
</evidence>
<protein>
    <recommendedName>
        <fullName evidence="4">N-acetylgalactosaminide beta-1,3-galactosyltransferase</fullName>
        <ecNumber evidence="4">2.4.1.122</ecNumber>
    </recommendedName>
</protein>
<dbReference type="CTD" id="182129"/>
<dbReference type="InterPro" id="IPR026050">
    <property type="entry name" value="C1GALT1/C1GALT1_chp1"/>
</dbReference>
<dbReference type="CAZy" id="GT31">
    <property type="family name" value="Glycosyltransferase Family 31"/>
</dbReference>
<dbReference type="eggNOG" id="KOG2246">
    <property type="taxonomic scope" value="Eukaryota"/>
</dbReference>
<dbReference type="Pfam" id="PF02434">
    <property type="entry name" value="Fringe"/>
    <property type="match status" value="1"/>
</dbReference>
<evidence type="ECO:0000256" key="5">
    <source>
        <dbReference type="ARBA" id="ARBA00022676"/>
    </source>
</evidence>
<dbReference type="PaxDb" id="6239-C02H6.1"/>
<dbReference type="PIR" id="T32256">
    <property type="entry name" value="T32256"/>
</dbReference>
<dbReference type="Bgee" id="WBGene00015361">
    <property type="expression patterns" value="Expressed in larva"/>
</dbReference>
<name>O17053_CAEEL</name>
<keyword evidence="6" id="KW-0808">Transferase</keyword>
<gene>
    <name evidence="14 16" type="ORF">C02H6.1</name>
    <name evidence="14" type="ORF">CELE_C02H6.1</name>
</gene>